<feature type="signal peptide" evidence="2">
    <location>
        <begin position="1"/>
        <end position="18"/>
    </location>
</feature>
<organism evidence="3 4">
    <name type="scientific">Polyporus arcularius HHB13444</name>
    <dbReference type="NCBI Taxonomy" id="1314778"/>
    <lineage>
        <taxon>Eukaryota</taxon>
        <taxon>Fungi</taxon>
        <taxon>Dikarya</taxon>
        <taxon>Basidiomycota</taxon>
        <taxon>Agaricomycotina</taxon>
        <taxon>Agaricomycetes</taxon>
        <taxon>Polyporales</taxon>
        <taxon>Polyporaceae</taxon>
        <taxon>Polyporus</taxon>
    </lineage>
</organism>
<sequence length="444" mass="48115">MLRLAALGCILRSGVVKGATCPLLLNVDEGFAAPASLLNSEDRATLAFVSSSKVQGWTVAKIEDYTNRIHALKVVHPSIANFLQAFIKARAVFSQLKPGWRPASVLHTSSGLDGTYLIGVNERSMARLIHFLDLTRTRLSDLSVIGLPHNSRGGGELKGSPDAAKLHGGRAAAPDPSVPHAAPVKRTICSIDSYSTYMLSPCPALETLDHSNLCLRDVPLDGGDNATYLPFLRRLVLSDEPPLMSVLLANLSFPKNRHVNICRITRQFDDMLPEDCTFFHPLPLADEVVVDFDSEEAATLQTYRQGSQLLRMRSSGLGPSSNPFFQLVCQIRDLFEHSRAVFALTLRSAPPLADTIGGYAVGLRALLSAFPALSAFCNAIVGILKRQEGLALPLPMLSITVLPGEGGYKPSWTALVEREKVRLREGLTTKLVQDIAVSYVADAP</sequence>
<reference evidence="3 4" key="1">
    <citation type="journal article" date="2019" name="Nat. Ecol. Evol.">
        <title>Megaphylogeny resolves global patterns of mushroom evolution.</title>
        <authorList>
            <person name="Varga T."/>
            <person name="Krizsan K."/>
            <person name="Foldi C."/>
            <person name="Dima B."/>
            <person name="Sanchez-Garcia M."/>
            <person name="Sanchez-Ramirez S."/>
            <person name="Szollosi G.J."/>
            <person name="Szarkandi J.G."/>
            <person name="Papp V."/>
            <person name="Albert L."/>
            <person name="Andreopoulos W."/>
            <person name="Angelini C."/>
            <person name="Antonin V."/>
            <person name="Barry K.W."/>
            <person name="Bougher N.L."/>
            <person name="Buchanan P."/>
            <person name="Buyck B."/>
            <person name="Bense V."/>
            <person name="Catcheside P."/>
            <person name="Chovatia M."/>
            <person name="Cooper J."/>
            <person name="Damon W."/>
            <person name="Desjardin D."/>
            <person name="Finy P."/>
            <person name="Geml J."/>
            <person name="Haridas S."/>
            <person name="Hughes K."/>
            <person name="Justo A."/>
            <person name="Karasinski D."/>
            <person name="Kautmanova I."/>
            <person name="Kiss B."/>
            <person name="Kocsube S."/>
            <person name="Kotiranta H."/>
            <person name="LaButti K.M."/>
            <person name="Lechner B.E."/>
            <person name="Liimatainen K."/>
            <person name="Lipzen A."/>
            <person name="Lukacs Z."/>
            <person name="Mihaltcheva S."/>
            <person name="Morgado L.N."/>
            <person name="Niskanen T."/>
            <person name="Noordeloos M.E."/>
            <person name="Ohm R.A."/>
            <person name="Ortiz-Santana B."/>
            <person name="Ovrebo C."/>
            <person name="Racz N."/>
            <person name="Riley R."/>
            <person name="Savchenko A."/>
            <person name="Shiryaev A."/>
            <person name="Soop K."/>
            <person name="Spirin V."/>
            <person name="Szebenyi C."/>
            <person name="Tomsovsky M."/>
            <person name="Tulloss R.E."/>
            <person name="Uehling J."/>
            <person name="Grigoriev I.V."/>
            <person name="Vagvolgyi C."/>
            <person name="Papp T."/>
            <person name="Martin F.M."/>
            <person name="Miettinen O."/>
            <person name="Hibbett D.S."/>
            <person name="Nagy L.G."/>
        </authorList>
    </citation>
    <scope>NUCLEOTIDE SEQUENCE [LARGE SCALE GENOMIC DNA]</scope>
    <source>
        <strain evidence="3 4">HHB13444</strain>
    </source>
</reference>
<evidence type="ECO:0000256" key="1">
    <source>
        <dbReference type="SAM" id="MobiDB-lite"/>
    </source>
</evidence>
<protein>
    <submittedName>
        <fullName evidence="3">Uncharacterized protein</fullName>
    </submittedName>
</protein>
<evidence type="ECO:0000313" key="3">
    <source>
        <dbReference type="EMBL" id="TFK87714.1"/>
    </source>
</evidence>
<evidence type="ECO:0000256" key="2">
    <source>
        <dbReference type="SAM" id="SignalP"/>
    </source>
</evidence>
<feature type="chain" id="PRO_5022882156" evidence="2">
    <location>
        <begin position="19"/>
        <end position="444"/>
    </location>
</feature>
<feature type="region of interest" description="Disordered" evidence="1">
    <location>
        <begin position="153"/>
        <end position="179"/>
    </location>
</feature>
<gene>
    <name evidence="3" type="ORF">K466DRAFT_615981</name>
</gene>
<dbReference type="AlphaFoldDB" id="A0A5C3PDB3"/>
<evidence type="ECO:0000313" key="4">
    <source>
        <dbReference type="Proteomes" id="UP000308197"/>
    </source>
</evidence>
<keyword evidence="2" id="KW-0732">Signal</keyword>
<name>A0A5C3PDB3_9APHY</name>
<accession>A0A5C3PDB3</accession>
<dbReference type="EMBL" id="ML211142">
    <property type="protein sequence ID" value="TFK87714.1"/>
    <property type="molecule type" value="Genomic_DNA"/>
</dbReference>
<dbReference type="Proteomes" id="UP000308197">
    <property type="component" value="Unassembled WGS sequence"/>
</dbReference>
<dbReference type="InParanoid" id="A0A5C3PDB3"/>
<proteinExistence type="predicted"/>
<keyword evidence="4" id="KW-1185">Reference proteome</keyword>